<organism evidence="1 2">
    <name type="scientific">Raphanus sativus</name>
    <name type="common">Radish</name>
    <name type="synonym">Raphanus raphanistrum var. sativus</name>
    <dbReference type="NCBI Taxonomy" id="3726"/>
    <lineage>
        <taxon>Eukaryota</taxon>
        <taxon>Viridiplantae</taxon>
        <taxon>Streptophyta</taxon>
        <taxon>Embryophyta</taxon>
        <taxon>Tracheophyta</taxon>
        <taxon>Spermatophyta</taxon>
        <taxon>Magnoliopsida</taxon>
        <taxon>eudicotyledons</taxon>
        <taxon>Gunneridae</taxon>
        <taxon>Pentapetalae</taxon>
        <taxon>rosids</taxon>
        <taxon>malvids</taxon>
        <taxon>Brassicales</taxon>
        <taxon>Brassicaceae</taxon>
        <taxon>Brassiceae</taxon>
        <taxon>Raphanus</taxon>
    </lineage>
</organism>
<reference evidence="2" key="2">
    <citation type="submission" date="2025-08" db="UniProtKB">
        <authorList>
            <consortium name="RefSeq"/>
        </authorList>
    </citation>
    <scope>IDENTIFICATION</scope>
    <source>
        <tissue evidence="2">Leaf</tissue>
    </source>
</reference>
<dbReference type="Proteomes" id="UP000504610">
    <property type="component" value="Chromosome 5"/>
</dbReference>
<dbReference type="RefSeq" id="XP_056841766.1">
    <property type="nucleotide sequence ID" value="XM_056985786.1"/>
</dbReference>
<dbReference type="PANTHER" id="PTHR33325">
    <property type="entry name" value="ZINC FINGER, CCHC-TYPE-RELATED"/>
    <property type="match status" value="1"/>
</dbReference>
<dbReference type="GeneID" id="130494937"/>
<evidence type="ECO:0000313" key="2">
    <source>
        <dbReference type="RefSeq" id="XP_056841766.1"/>
    </source>
</evidence>
<protein>
    <submittedName>
        <fullName evidence="2">Uncharacterized protein LOC130494937</fullName>
    </submittedName>
</protein>
<keyword evidence="1" id="KW-1185">Reference proteome</keyword>
<evidence type="ECO:0000313" key="1">
    <source>
        <dbReference type="Proteomes" id="UP000504610"/>
    </source>
</evidence>
<dbReference type="AlphaFoldDB" id="A0A9W3BRG2"/>
<accession>A0A9W3BRG2</accession>
<gene>
    <name evidence="2" type="primary">LOC130494937</name>
</gene>
<dbReference type="PANTHER" id="PTHR33325:SF11">
    <property type="entry name" value="COLD SHOCK DOMAIN-CONTAINING PROTEIN 4-LIKE"/>
    <property type="match status" value="1"/>
</dbReference>
<proteinExistence type="predicted"/>
<dbReference type="OrthoDB" id="1737433at2759"/>
<reference evidence="1" key="1">
    <citation type="journal article" date="2019" name="Database">
        <title>The radish genome database (RadishGD): an integrated information resource for radish genomics.</title>
        <authorList>
            <person name="Yu H.J."/>
            <person name="Baek S."/>
            <person name="Lee Y.J."/>
            <person name="Cho A."/>
            <person name="Mun J.H."/>
        </authorList>
    </citation>
    <scope>NUCLEOTIDE SEQUENCE [LARGE SCALE GENOMIC DNA]</scope>
    <source>
        <strain evidence="1">cv. WK10039</strain>
    </source>
</reference>
<name>A0A9W3BRG2_RAPSA</name>
<dbReference type="KEGG" id="rsz:130494937"/>
<sequence>MSNLTKLEINALDITGNNYMTWAVGARMHLRGSGLLEIIDNTKTVSDEKKAKAMIFLRHHIHDGLKDEYITKEDPGDLWQSLKERFDHQKYVILPKAKHEWIHLRFQDYKSVSEFNSAMFGITSRMMLCGEKISDYDMIEKNKEVDIEYVRSCDNPADLFTKALPTTTFRKHVNGIGMRRLRDL</sequence>